<proteinExistence type="predicted"/>
<dbReference type="EMBL" id="JAHOEP010000024">
    <property type="protein sequence ID" value="MBV3408663.1"/>
    <property type="molecule type" value="Genomic_DNA"/>
</dbReference>
<reference evidence="1" key="1">
    <citation type="submission" date="2021-06" db="EMBL/GenBank/DDBJ databases">
        <title>Collection of gut derived symbiotic bacterial strains cultured from healthy donors.</title>
        <authorList>
            <person name="Lin H."/>
            <person name="Littmann E."/>
            <person name="Pamer E.G."/>
        </authorList>
    </citation>
    <scope>NUCLEOTIDE SEQUENCE</scope>
    <source>
        <strain evidence="1">MSK.21.60</strain>
    </source>
</reference>
<dbReference type="Proteomes" id="UP001196316">
    <property type="component" value="Unassembled WGS sequence"/>
</dbReference>
<accession>A0AAW4N952</accession>
<dbReference type="RefSeq" id="WP_217326662.1">
    <property type="nucleotide sequence ID" value="NZ_JAHOEK010000023.1"/>
</dbReference>
<evidence type="ECO:0000313" key="1">
    <source>
        <dbReference type="EMBL" id="MBV3408663.1"/>
    </source>
</evidence>
<gene>
    <name evidence="1" type="ORF">KSW80_09675</name>
</gene>
<name>A0AAW4N952_9BACT</name>
<dbReference type="AlphaFoldDB" id="A0AAW4N952"/>
<sequence>MGKKRLKTNRFSIMDFDMAHYRTTDSYTKAVDKLFAIATNEITNAASKADFDPDKPFSFDDYPKVKAQMQKTVASLTSKVQSVIETGSRKQWLFSCKKNDAFIKSIFDTSKLKKSELKQMTDKCLDALYAFQARKVAGMNLSQRVWKYTDQFREQIEHALDVGLGEGRSAQELSRDVRQNLNDPNRLFRRVRDKRGNLVLSKAAKAFHPGRGVYRSSYKNAMRLTRSEINMAYRESDYQRWQNLDFVVGFEIKRSNHEPLCKCSTCEKLVGRYPKTFKFVGWHPQCMCFAIPIIEDYFSEGRKNDRVNRLKAALKGTEAKKYISPETIDKMPEGFNNWVDAHVEAQKNWSSTPYFIKDNFLHGSLKEGLKIKLPIVPEANVDPLAGIMPQINNARQIASKWGLTVQSSMLEQCVAAKDVPKIKSRIATIEQKALMMEQADKKIRAKCDKWGLNTYILDQAMNAHDSSLILKAQAELETRYLNAERDYNTYISDARKAIKEANSHKIDASDVQSDVDIVASDIRSWLMGKANIKQRLNGLMGKLSKMLTGGIPTPPDDVEEDLNVGNVAIVMPKTPSVTYTKDDKSKTFVERAKNFFDAFDALYGSNENCQPGFKTFWRTIKANYATYKGQPTLLDVNVIQPINKHIGKGLGDHLNAIAHLGELSAAKDLDKIPMKWRTLFNGYIKKIESADVAKEGYISMYREIEAAYNIYQLSSSKMAIGYGLGKISPKMPYQFFEEMKKKLNIDVTQSMPRKRFFDSLEEYVPLSTVGTGHDSCCYYSPAFKYVRMPWNRTSVKDRFISSDKYLTKIIYHEFGHARDGLSPTGEWSSRKEWKDLFSTFEKKINKDGGAAIEAAIFQKEKDLNLAGIKTKNDVEMLGALSDTIQSLVKGHRFIWSVGHSVSYWKGDLKFKEFIAHASENYWGGNALFKELCPELYKEMCKLMDKMK</sequence>
<organism evidence="1 2">
    <name type="scientific">Segatella copri</name>
    <dbReference type="NCBI Taxonomy" id="165179"/>
    <lineage>
        <taxon>Bacteria</taxon>
        <taxon>Pseudomonadati</taxon>
        <taxon>Bacteroidota</taxon>
        <taxon>Bacteroidia</taxon>
        <taxon>Bacteroidales</taxon>
        <taxon>Prevotellaceae</taxon>
        <taxon>Segatella</taxon>
    </lineage>
</organism>
<comment type="caution">
    <text evidence="1">The sequence shown here is derived from an EMBL/GenBank/DDBJ whole genome shotgun (WGS) entry which is preliminary data.</text>
</comment>
<evidence type="ECO:0000313" key="2">
    <source>
        <dbReference type="Proteomes" id="UP001196316"/>
    </source>
</evidence>
<protein>
    <submittedName>
        <fullName evidence="1">Uncharacterized protein</fullName>
    </submittedName>
</protein>